<keyword evidence="3" id="KW-1185">Reference proteome</keyword>
<protein>
    <submittedName>
        <fullName evidence="2">Helix-turn-helix transcriptional regulator</fullName>
    </submittedName>
</protein>
<dbReference type="CDD" id="cd00093">
    <property type="entry name" value="HTH_XRE"/>
    <property type="match status" value="1"/>
</dbReference>
<reference evidence="3" key="1">
    <citation type="submission" date="2021-01" db="EMBL/GenBank/DDBJ databases">
        <title>Genome public.</title>
        <authorList>
            <person name="Liu C."/>
            <person name="Sun Q."/>
        </authorList>
    </citation>
    <scope>NUCLEOTIDE SEQUENCE [LARGE SCALE GENOMIC DNA]</scope>
    <source>
        <strain evidence="3">YIM B02505</strain>
    </source>
</reference>
<dbReference type="EMBL" id="JAENHN010000039">
    <property type="protein sequence ID" value="MBK1811643.1"/>
    <property type="molecule type" value="Genomic_DNA"/>
</dbReference>
<dbReference type="Proteomes" id="UP000596739">
    <property type="component" value="Unassembled WGS sequence"/>
</dbReference>
<organism evidence="2 3">
    <name type="scientific">Clostridium yunnanense</name>
    <dbReference type="NCBI Taxonomy" id="2800325"/>
    <lineage>
        <taxon>Bacteria</taxon>
        <taxon>Bacillati</taxon>
        <taxon>Bacillota</taxon>
        <taxon>Clostridia</taxon>
        <taxon>Eubacteriales</taxon>
        <taxon>Clostridiaceae</taxon>
        <taxon>Clostridium</taxon>
    </lineage>
</organism>
<dbReference type="Pfam" id="PF01381">
    <property type="entry name" value="HTH_3"/>
    <property type="match status" value="1"/>
</dbReference>
<evidence type="ECO:0000259" key="1">
    <source>
        <dbReference type="PROSITE" id="PS50943"/>
    </source>
</evidence>
<comment type="caution">
    <text evidence="2">The sequence shown here is derived from an EMBL/GenBank/DDBJ whole genome shotgun (WGS) entry which is preliminary data.</text>
</comment>
<dbReference type="SUPFAM" id="SSF47413">
    <property type="entry name" value="lambda repressor-like DNA-binding domains"/>
    <property type="match status" value="1"/>
</dbReference>
<dbReference type="PROSITE" id="PS50943">
    <property type="entry name" value="HTH_CROC1"/>
    <property type="match status" value="1"/>
</dbReference>
<evidence type="ECO:0000313" key="3">
    <source>
        <dbReference type="Proteomes" id="UP000596739"/>
    </source>
</evidence>
<name>A0ABS1EQF7_9CLOT</name>
<dbReference type="InterPro" id="IPR010982">
    <property type="entry name" value="Lambda_DNA-bd_dom_sf"/>
</dbReference>
<gene>
    <name evidence="2" type="ORF">JHL18_13545</name>
</gene>
<proteinExistence type="predicted"/>
<sequence length="292" mass="33470">MDVDNISKNIRNLRIAYGETQMDLAYALGLESPAAIANYEKGTRKPKPKVRKKIAAHYMVTEDELEYGNFSRLNIVSLPLDDIMQMREMTTTFLPIICTDEALTDPLFRKGYEAHISMYKDMKVGKEIDQKDFDICIKAYIDSCESNDTTESAVNCLWWFLLNGFGIANAHMVNGLKAMEKKQIEKAEFLKNYYLYNSDDEVDDERKKERQELLDNVEEVIITLLQKLKASAQWSDLADYYTALRYTFCIVDNNLSDDMNRTVGGEMMLAIATLGNKYANTFLRLGIDASKK</sequence>
<dbReference type="SMART" id="SM00530">
    <property type="entry name" value="HTH_XRE"/>
    <property type="match status" value="1"/>
</dbReference>
<dbReference type="RefSeq" id="WP_200270063.1">
    <property type="nucleotide sequence ID" value="NZ_JAENHN010000039.1"/>
</dbReference>
<dbReference type="InterPro" id="IPR001387">
    <property type="entry name" value="Cro/C1-type_HTH"/>
</dbReference>
<evidence type="ECO:0000313" key="2">
    <source>
        <dbReference type="EMBL" id="MBK1811643.1"/>
    </source>
</evidence>
<dbReference type="Gene3D" id="1.10.260.40">
    <property type="entry name" value="lambda repressor-like DNA-binding domains"/>
    <property type="match status" value="1"/>
</dbReference>
<accession>A0ABS1EQF7</accession>
<feature type="domain" description="HTH cro/C1-type" evidence="1">
    <location>
        <begin position="10"/>
        <end position="65"/>
    </location>
</feature>